<proteinExistence type="predicted"/>
<gene>
    <name evidence="1" type="ORF">LCGC14_1598000</name>
</gene>
<comment type="caution">
    <text evidence="1">The sequence shown here is derived from an EMBL/GenBank/DDBJ whole genome shotgun (WGS) entry which is preliminary data.</text>
</comment>
<protein>
    <submittedName>
        <fullName evidence="1">Uncharacterized protein</fullName>
    </submittedName>
</protein>
<sequence length="63" mass="7164">MSGDIEVAKCDVCGREGSVTRKYYHYNIPCDCCINDHFEFVRHCSDCTPSPPQKITVQIKPID</sequence>
<accession>A0A0F9IYG2</accession>
<evidence type="ECO:0000313" key="1">
    <source>
        <dbReference type="EMBL" id="KKM25144.1"/>
    </source>
</evidence>
<reference evidence="1" key="1">
    <citation type="journal article" date="2015" name="Nature">
        <title>Complex archaea that bridge the gap between prokaryotes and eukaryotes.</title>
        <authorList>
            <person name="Spang A."/>
            <person name="Saw J.H."/>
            <person name="Jorgensen S.L."/>
            <person name="Zaremba-Niedzwiedzka K."/>
            <person name="Martijn J."/>
            <person name="Lind A.E."/>
            <person name="van Eijk R."/>
            <person name="Schleper C."/>
            <person name="Guy L."/>
            <person name="Ettema T.J."/>
        </authorList>
    </citation>
    <scope>NUCLEOTIDE SEQUENCE</scope>
</reference>
<dbReference type="AlphaFoldDB" id="A0A0F9IYG2"/>
<name>A0A0F9IYG2_9ZZZZ</name>
<organism evidence="1">
    <name type="scientific">marine sediment metagenome</name>
    <dbReference type="NCBI Taxonomy" id="412755"/>
    <lineage>
        <taxon>unclassified sequences</taxon>
        <taxon>metagenomes</taxon>
        <taxon>ecological metagenomes</taxon>
    </lineage>
</organism>
<dbReference type="EMBL" id="LAZR01012778">
    <property type="protein sequence ID" value="KKM25144.1"/>
    <property type="molecule type" value="Genomic_DNA"/>
</dbReference>